<feature type="domain" description="Pyridoxamine kinase/Phosphomethylpyrimidine kinase" evidence="26">
    <location>
        <begin position="173"/>
        <end position="350"/>
    </location>
</feature>
<dbReference type="Pfam" id="PF08543">
    <property type="entry name" value="Phos_pyr_kin"/>
    <property type="match status" value="1"/>
</dbReference>
<comment type="pathway">
    <text evidence="6">Cofactor metabolism; pyridoxal 5'-phosphate salvage; pyridoxal 5'-phosphate from pyridoxal: step 1/1.</text>
</comment>
<comment type="cofactor">
    <cofactor evidence="2">
        <name>Zn(2+)</name>
        <dbReference type="ChEBI" id="CHEBI:29105"/>
    </cofactor>
</comment>
<organism evidence="27 28">
    <name type="scientific">Anabarilius grahami</name>
    <name type="common">Kanglang fish</name>
    <name type="synonym">Barilius grahami</name>
    <dbReference type="NCBI Taxonomy" id="495550"/>
    <lineage>
        <taxon>Eukaryota</taxon>
        <taxon>Metazoa</taxon>
        <taxon>Chordata</taxon>
        <taxon>Craniata</taxon>
        <taxon>Vertebrata</taxon>
        <taxon>Euteleostomi</taxon>
        <taxon>Actinopterygii</taxon>
        <taxon>Neopterygii</taxon>
        <taxon>Teleostei</taxon>
        <taxon>Ostariophysi</taxon>
        <taxon>Cypriniformes</taxon>
        <taxon>Xenocyprididae</taxon>
        <taxon>Xenocypridinae</taxon>
        <taxon>Xenocypridinae incertae sedis</taxon>
        <taxon>Anabarilius</taxon>
    </lineage>
</organism>
<evidence type="ECO:0000313" key="28">
    <source>
        <dbReference type="Proteomes" id="UP000281406"/>
    </source>
</evidence>
<dbReference type="GO" id="GO:0008478">
    <property type="term" value="F:pyridoxal kinase activity"/>
    <property type="evidence" value="ECO:0007669"/>
    <property type="project" value="UniProtKB-EC"/>
</dbReference>
<evidence type="ECO:0000256" key="22">
    <source>
        <dbReference type="ARBA" id="ARBA00045787"/>
    </source>
</evidence>
<evidence type="ECO:0000256" key="9">
    <source>
        <dbReference type="ARBA" id="ARBA00012104"/>
    </source>
</evidence>
<evidence type="ECO:0000256" key="6">
    <source>
        <dbReference type="ARBA" id="ARBA00005210"/>
    </source>
</evidence>
<dbReference type="CDD" id="cd01173">
    <property type="entry name" value="pyridoxal_pyridoxamine_kinase"/>
    <property type="match status" value="1"/>
</dbReference>
<dbReference type="InterPro" id="IPR013749">
    <property type="entry name" value="PM/HMP-P_kinase-1"/>
</dbReference>
<dbReference type="NCBIfam" id="TIGR00687">
    <property type="entry name" value="pyridox_kin"/>
    <property type="match status" value="1"/>
</dbReference>
<evidence type="ECO:0000256" key="24">
    <source>
        <dbReference type="ARBA" id="ARBA00047377"/>
    </source>
</evidence>
<comment type="catalytic activity">
    <reaction evidence="23">
        <text>pyridoxamine + ATP = pyridoxamine 5'-phosphate + ADP + H(+)</text>
        <dbReference type="Rhea" id="RHEA:25104"/>
        <dbReference type="ChEBI" id="CHEBI:15378"/>
        <dbReference type="ChEBI" id="CHEBI:30616"/>
        <dbReference type="ChEBI" id="CHEBI:57761"/>
        <dbReference type="ChEBI" id="CHEBI:58451"/>
        <dbReference type="ChEBI" id="CHEBI:456216"/>
        <dbReference type="EC" id="2.7.1.35"/>
    </reaction>
    <physiologicalReaction direction="left-to-right" evidence="23">
        <dbReference type="Rhea" id="RHEA:25105"/>
    </physiologicalReaction>
</comment>
<evidence type="ECO:0000256" key="3">
    <source>
        <dbReference type="ARBA" id="ARBA00004514"/>
    </source>
</evidence>
<evidence type="ECO:0000256" key="20">
    <source>
        <dbReference type="ARBA" id="ARBA00023053"/>
    </source>
</evidence>
<sequence length="387" mass="43238">MECRVLSIQSHVVRGYVGNKSASFPLQVMGFEVDSINSVQFSNHTGYSHWKGQVLTADELHVLYEGIKLNNVNHYDYVLTDSHISSSVQLEQCTWALCETLEAPRPAPGDRRGHMVIELQVSHEHRRLRCCALSSVLAGETSLVHELSFIITLRGEESTEMGYTRDTSFLEMVVDIVQELKRANPNLVYVCDPVLGDHGSMYVPQNLHPVYKNKVVPVADIITPNQFEAELLTGKNISTEKDAVEVMDLLHKMGPDTVVITSSDLPPRLGDRFLVSLGSQRILMPDGTRKTQRIRIEVPKVDAVFVGTGDLFAAMLLAWTHHYPTDLKTACEKTFSVMHHVIQRTISYAHEMAGPGRRPSPAQLELRMVQSKADIEDPAIVMEATVL</sequence>
<dbReference type="AlphaFoldDB" id="A0A3N0YJS6"/>
<evidence type="ECO:0000256" key="13">
    <source>
        <dbReference type="ARBA" id="ARBA00022679"/>
    </source>
</evidence>
<comment type="pathway">
    <text evidence="5">Cofactor metabolism; pyridoxal 5'-phosphate salvage; pyridoxine 5'-phosphate from pyridoxine: step 1/1.</text>
</comment>
<reference evidence="27 28" key="1">
    <citation type="submission" date="2018-10" db="EMBL/GenBank/DDBJ databases">
        <title>Genome assembly for a Yunnan-Guizhou Plateau 3E fish, Anabarilius grahami (Regan), and its evolutionary and genetic applications.</title>
        <authorList>
            <person name="Jiang W."/>
        </authorList>
    </citation>
    <scope>NUCLEOTIDE SEQUENCE [LARGE SCALE GENOMIC DNA]</scope>
    <source>
        <strain evidence="27">AG-KIZ</strain>
        <tissue evidence="27">Muscle</tissue>
    </source>
</reference>
<dbReference type="GO" id="GO:0005524">
    <property type="term" value="F:ATP binding"/>
    <property type="evidence" value="ECO:0007669"/>
    <property type="project" value="UniProtKB-KW"/>
</dbReference>
<evidence type="ECO:0000259" key="26">
    <source>
        <dbReference type="Pfam" id="PF08543"/>
    </source>
</evidence>
<keyword evidence="13" id="KW-0808">Transferase</keyword>
<evidence type="ECO:0000256" key="16">
    <source>
        <dbReference type="ARBA" id="ARBA00022777"/>
    </source>
</evidence>
<dbReference type="GO" id="GO:0009443">
    <property type="term" value="P:pyridoxal 5'-phosphate salvage"/>
    <property type="evidence" value="ECO:0007669"/>
    <property type="project" value="InterPro"/>
</dbReference>
<evidence type="ECO:0000256" key="2">
    <source>
        <dbReference type="ARBA" id="ARBA00001947"/>
    </source>
</evidence>
<dbReference type="Proteomes" id="UP000281406">
    <property type="component" value="Unassembled WGS sequence"/>
</dbReference>
<evidence type="ECO:0000256" key="7">
    <source>
        <dbReference type="ARBA" id="ARBA00008805"/>
    </source>
</evidence>
<dbReference type="GO" id="GO:0046872">
    <property type="term" value="F:metal ion binding"/>
    <property type="evidence" value="ECO:0007669"/>
    <property type="project" value="UniProtKB-KW"/>
</dbReference>
<keyword evidence="17" id="KW-0067">ATP-binding</keyword>
<evidence type="ECO:0000256" key="1">
    <source>
        <dbReference type="ARBA" id="ARBA00001946"/>
    </source>
</evidence>
<keyword evidence="11" id="KW-0963">Cytoplasm</keyword>
<evidence type="ECO:0000256" key="17">
    <source>
        <dbReference type="ARBA" id="ARBA00022840"/>
    </source>
</evidence>
<evidence type="ECO:0000256" key="18">
    <source>
        <dbReference type="ARBA" id="ARBA00022842"/>
    </source>
</evidence>
<evidence type="ECO:0000256" key="10">
    <source>
        <dbReference type="ARBA" id="ARBA00018134"/>
    </source>
</evidence>
<comment type="caution">
    <text evidence="27">The sequence shown here is derived from an EMBL/GenBank/DDBJ whole genome shotgun (WGS) entry which is preliminary data.</text>
</comment>
<dbReference type="PANTHER" id="PTHR10534:SF2">
    <property type="entry name" value="PYRIDOXAL KINASE"/>
    <property type="match status" value="1"/>
</dbReference>
<comment type="function">
    <text evidence="22">Catalyzes the phosphorylation of the dietary vitamin B6 vitamers pyridoxal (PL), pyridoxine (PN) and pyridoxamine (PM) to form pyridoxal 5'-phosphate (PLP), pyridoxine 5'-phosphate (PNP) and pyridoxamine 5'-phosphate (PMP), respectively. PLP is the active form of vitamin B6, and acts as a cofactor for over 140 different enzymatic reactions.</text>
</comment>
<name>A0A3N0YJS6_ANAGA</name>
<comment type="subcellular location">
    <subcellularLocation>
        <location evidence="3">Cytoplasm</location>
        <location evidence="3">Cytosol</location>
    </subcellularLocation>
</comment>
<comment type="cofactor">
    <cofactor evidence="1">
        <name>Mg(2+)</name>
        <dbReference type="ChEBI" id="CHEBI:18420"/>
    </cofactor>
</comment>
<evidence type="ECO:0000313" key="27">
    <source>
        <dbReference type="EMBL" id="ROL46479.1"/>
    </source>
</evidence>
<evidence type="ECO:0000256" key="12">
    <source>
        <dbReference type="ARBA" id="ARBA00022553"/>
    </source>
</evidence>
<dbReference type="Gene3D" id="3.40.1190.20">
    <property type="match status" value="1"/>
</dbReference>
<evidence type="ECO:0000256" key="19">
    <source>
        <dbReference type="ARBA" id="ARBA00022990"/>
    </source>
</evidence>
<comment type="similarity">
    <text evidence="7">Belongs to the pyridoxine kinase family.</text>
</comment>
<comment type="catalytic activity">
    <reaction evidence="25">
        <text>pyridoxine + ATP = pyridoxine 5'-phosphate + ADP + H(+)</text>
        <dbReference type="Rhea" id="RHEA:25108"/>
        <dbReference type="ChEBI" id="CHEBI:15378"/>
        <dbReference type="ChEBI" id="CHEBI:16709"/>
        <dbReference type="ChEBI" id="CHEBI:30616"/>
        <dbReference type="ChEBI" id="CHEBI:58589"/>
        <dbReference type="ChEBI" id="CHEBI:456216"/>
        <dbReference type="EC" id="2.7.1.35"/>
    </reaction>
    <physiologicalReaction direction="left-to-right" evidence="25">
        <dbReference type="Rhea" id="RHEA:25109"/>
    </physiologicalReaction>
</comment>
<keyword evidence="18" id="KW-0460">Magnesium</keyword>
<evidence type="ECO:0000256" key="14">
    <source>
        <dbReference type="ARBA" id="ARBA00022723"/>
    </source>
</evidence>
<keyword evidence="15" id="KW-0547">Nucleotide-binding</keyword>
<dbReference type="OrthoDB" id="2104723at2759"/>
<dbReference type="InterPro" id="IPR004625">
    <property type="entry name" value="PyrdxlKinase"/>
</dbReference>
<gene>
    <name evidence="27" type="ORF">DPX16_21663</name>
</gene>
<dbReference type="GO" id="GO:0005829">
    <property type="term" value="C:cytosol"/>
    <property type="evidence" value="ECO:0007669"/>
    <property type="project" value="UniProtKB-SubCell"/>
</dbReference>
<dbReference type="EC" id="2.7.1.35" evidence="9"/>
<evidence type="ECO:0000256" key="21">
    <source>
        <dbReference type="ARBA" id="ARBA00032808"/>
    </source>
</evidence>
<dbReference type="SUPFAM" id="SSF53613">
    <property type="entry name" value="Ribokinase-like"/>
    <property type="match status" value="2"/>
</dbReference>
<keyword evidence="14" id="KW-0479">Metal-binding</keyword>
<dbReference type="EMBL" id="RJVU01037554">
    <property type="protein sequence ID" value="ROL46479.1"/>
    <property type="molecule type" value="Genomic_DNA"/>
</dbReference>
<evidence type="ECO:0000256" key="15">
    <source>
        <dbReference type="ARBA" id="ARBA00022741"/>
    </source>
</evidence>
<dbReference type="InterPro" id="IPR029056">
    <property type="entry name" value="Ribokinase-like"/>
</dbReference>
<evidence type="ECO:0000256" key="5">
    <source>
        <dbReference type="ARBA" id="ARBA00004835"/>
    </source>
</evidence>
<evidence type="ECO:0000256" key="4">
    <source>
        <dbReference type="ARBA" id="ARBA00004750"/>
    </source>
</evidence>
<comment type="catalytic activity">
    <reaction evidence="24">
        <text>pyridoxal + ATP = pyridoxal 5'-phosphate + ADP + H(+)</text>
        <dbReference type="Rhea" id="RHEA:10224"/>
        <dbReference type="ChEBI" id="CHEBI:15378"/>
        <dbReference type="ChEBI" id="CHEBI:17310"/>
        <dbReference type="ChEBI" id="CHEBI:30616"/>
        <dbReference type="ChEBI" id="CHEBI:456216"/>
        <dbReference type="ChEBI" id="CHEBI:597326"/>
        <dbReference type="EC" id="2.7.1.35"/>
    </reaction>
    <physiologicalReaction direction="left-to-right" evidence="24">
        <dbReference type="Rhea" id="RHEA:10225"/>
    </physiologicalReaction>
</comment>
<dbReference type="FunFam" id="3.40.1190.20:FF:000007">
    <property type="entry name" value="Pyridoxal kinase"/>
    <property type="match status" value="1"/>
</dbReference>
<keyword evidence="19" id="KW-0007">Acetylation</keyword>
<evidence type="ECO:0000256" key="23">
    <source>
        <dbReference type="ARBA" id="ARBA00047310"/>
    </source>
</evidence>
<comment type="subunit">
    <text evidence="8">Homodimer.</text>
</comment>
<keyword evidence="28" id="KW-1185">Reference proteome</keyword>
<comment type="pathway">
    <text evidence="4">Cofactor metabolism; pyridoxal 5'-phosphate salvage; pyridoxamine 5'-phosphate from pyridoxamine: step 1/1.</text>
</comment>
<keyword evidence="16 27" id="KW-0418">Kinase</keyword>
<evidence type="ECO:0000256" key="11">
    <source>
        <dbReference type="ARBA" id="ARBA00022490"/>
    </source>
</evidence>
<dbReference type="PANTHER" id="PTHR10534">
    <property type="entry name" value="PYRIDOXAL KINASE"/>
    <property type="match status" value="1"/>
</dbReference>
<accession>A0A3N0YJS6</accession>
<keyword evidence="12" id="KW-0597">Phosphoprotein</keyword>
<proteinExistence type="inferred from homology"/>
<protein>
    <recommendedName>
        <fullName evidence="10">Pyridoxal kinase</fullName>
        <ecNumber evidence="9">2.7.1.35</ecNumber>
    </recommendedName>
    <alternativeName>
        <fullName evidence="21">Pyridoxine kinase</fullName>
    </alternativeName>
</protein>
<keyword evidence="20" id="KW-0915">Sodium</keyword>
<dbReference type="UniPathway" id="UPA01068">
    <property type="reaction ID" value="UER00298"/>
</dbReference>
<evidence type="ECO:0000256" key="25">
    <source>
        <dbReference type="ARBA" id="ARBA00048524"/>
    </source>
</evidence>
<evidence type="ECO:0000256" key="8">
    <source>
        <dbReference type="ARBA" id="ARBA00011738"/>
    </source>
</evidence>